<dbReference type="InterPro" id="IPR011320">
    <property type="entry name" value="RNase_H1_N"/>
</dbReference>
<dbReference type="Proteomes" id="UP001372338">
    <property type="component" value="Unassembled WGS sequence"/>
</dbReference>
<keyword evidence="1" id="KW-0175">Coiled coil</keyword>
<dbReference type="InterPro" id="IPR009027">
    <property type="entry name" value="Ribosomal_bL9/RNase_H1_N"/>
</dbReference>
<feature type="domain" description="Ribonuclease H1 N-terminal" evidence="2">
    <location>
        <begin position="3"/>
        <end position="44"/>
    </location>
</feature>
<dbReference type="EMBL" id="JAYWIO010000003">
    <property type="protein sequence ID" value="KAK7273670.1"/>
    <property type="molecule type" value="Genomic_DNA"/>
</dbReference>
<protein>
    <recommendedName>
        <fullName evidence="2">Ribonuclease H1 N-terminal domain-containing protein</fullName>
    </recommendedName>
</protein>
<organism evidence="3 4">
    <name type="scientific">Crotalaria pallida</name>
    <name type="common">Smooth rattlebox</name>
    <name type="synonym">Crotalaria striata</name>
    <dbReference type="NCBI Taxonomy" id="3830"/>
    <lineage>
        <taxon>Eukaryota</taxon>
        <taxon>Viridiplantae</taxon>
        <taxon>Streptophyta</taxon>
        <taxon>Embryophyta</taxon>
        <taxon>Tracheophyta</taxon>
        <taxon>Spermatophyta</taxon>
        <taxon>Magnoliopsida</taxon>
        <taxon>eudicotyledons</taxon>
        <taxon>Gunneridae</taxon>
        <taxon>Pentapetalae</taxon>
        <taxon>rosids</taxon>
        <taxon>fabids</taxon>
        <taxon>Fabales</taxon>
        <taxon>Fabaceae</taxon>
        <taxon>Papilionoideae</taxon>
        <taxon>50 kb inversion clade</taxon>
        <taxon>genistoids sensu lato</taxon>
        <taxon>core genistoids</taxon>
        <taxon>Crotalarieae</taxon>
        <taxon>Crotalaria</taxon>
    </lineage>
</organism>
<name>A0AAN9IE08_CROPI</name>
<dbReference type="InterPro" id="IPR037056">
    <property type="entry name" value="RNase_H1_N_sf"/>
</dbReference>
<dbReference type="Gene3D" id="3.40.970.10">
    <property type="entry name" value="Ribonuclease H1, N-terminal domain"/>
    <property type="match status" value="1"/>
</dbReference>
<comment type="caution">
    <text evidence="3">The sequence shown here is derived from an EMBL/GenBank/DDBJ whole genome shotgun (WGS) entry which is preliminary data.</text>
</comment>
<evidence type="ECO:0000313" key="3">
    <source>
        <dbReference type="EMBL" id="KAK7273670.1"/>
    </source>
</evidence>
<accession>A0AAN9IE08</accession>
<evidence type="ECO:0000313" key="4">
    <source>
        <dbReference type="Proteomes" id="UP001372338"/>
    </source>
</evidence>
<reference evidence="3 4" key="1">
    <citation type="submission" date="2024-01" db="EMBL/GenBank/DDBJ databases">
        <title>The genomes of 5 underutilized Papilionoideae crops provide insights into root nodulation and disease resistanc.</title>
        <authorList>
            <person name="Yuan L."/>
        </authorList>
    </citation>
    <scope>NUCLEOTIDE SEQUENCE [LARGE SCALE GENOMIC DNA]</scope>
    <source>
        <strain evidence="3">ZHUSHIDOU_FW_LH</strain>
        <tissue evidence="3">Leaf</tissue>
    </source>
</reference>
<dbReference type="Pfam" id="PF01693">
    <property type="entry name" value="Cauli_VI"/>
    <property type="match status" value="1"/>
</dbReference>
<dbReference type="AlphaFoldDB" id="A0AAN9IE08"/>
<evidence type="ECO:0000256" key="1">
    <source>
        <dbReference type="SAM" id="Coils"/>
    </source>
</evidence>
<proteinExistence type="predicted"/>
<keyword evidence="4" id="KW-1185">Reference proteome</keyword>
<gene>
    <name evidence="3" type="ORF">RIF29_14728</name>
</gene>
<evidence type="ECO:0000259" key="2">
    <source>
        <dbReference type="Pfam" id="PF01693"/>
    </source>
</evidence>
<sequence length="221" mass="25132">MGKHYVVYEGHTPGVYDSWAACKRQVHGFSGNSYCSYPTKVEAEREYERYVSKKKDEGADDDSKVGFQFMNAPGSSAVEFAAIRDIENELMGITIQNWLARISWTLLRAEPIYSKHGVIEVGGIEYTCYNVNVVTSTLIGDGSCTIGRYGKGDFLAREDAALIFLRRLLAWTNRDIVDFNYFNVKDVEAEKATLEAHNIDLMVENEKLKKEIKMLKRKFNV</sequence>
<dbReference type="SUPFAM" id="SSF55658">
    <property type="entry name" value="L9 N-domain-like"/>
    <property type="match status" value="1"/>
</dbReference>
<feature type="coiled-coil region" evidence="1">
    <location>
        <begin position="191"/>
        <end position="218"/>
    </location>
</feature>